<evidence type="ECO:0000256" key="1">
    <source>
        <dbReference type="ARBA" id="ARBA00000073"/>
    </source>
</evidence>
<dbReference type="SUPFAM" id="SSF55120">
    <property type="entry name" value="Pseudouridine synthase"/>
    <property type="match status" value="1"/>
</dbReference>
<dbReference type="GO" id="GO:0006396">
    <property type="term" value="P:RNA processing"/>
    <property type="evidence" value="ECO:0007669"/>
    <property type="project" value="UniProtKB-ARBA"/>
</dbReference>
<proteinExistence type="inferred from homology"/>
<evidence type="ECO:0000313" key="7">
    <source>
        <dbReference type="EMBL" id="ATZ16628.1"/>
    </source>
</evidence>
<feature type="domain" description="Pseudouridine synthase RsuA/RluA-like" evidence="6">
    <location>
        <begin position="90"/>
        <end position="245"/>
    </location>
</feature>
<dbReference type="AlphaFoldDB" id="A0A2K8NTX2"/>
<dbReference type="KEGG" id="efr:EFREU_v1c06080"/>
<dbReference type="InterPro" id="IPR020103">
    <property type="entry name" value="PsdUridine_synth_cat_dom_sf"/>
</dbReference>
<dbReference type="InterPro" id="IPR050188">
    <property type="entry name" value="RluA_PseudoU_synthase"/>
</dbReference>
<evidence type="ECO:0000313" key="8">
    <source>
        <dbReference type="Proteomes" id="UP000232222"/>
    </source>
</evidence>
<evidence type="ECO:0000256" key="4">
    <source>
        <dbReference type="ARBA" id="ARBA00031870"/>
    </source>
</evidence>
<evidence type="ECO:0000256" key="2">
    <source>
        <dbReference type="ARBA" id="ARBA00010876"/>
    </source>
</evidence>
<dbReference type="EMBL" id="CP024962">
    <property type="protein sequence ID" value="ATZ16628.1"/>
    <property type="molecule type" value="Genomic_DNA"/>
</dbReference>
<name>A0A2K8NTX2_9MOLU</name>
<dbReference type="CDD" id="cd00165">
    <property type="entry name" value="S4"/>
    <property type="match status" value="1"/>
</dbReference>
<dbReference type="Pfam" id="PF00849">
    <property type="entry name" value="PseudoU_synth_2"/>
    <property type="match status" value="1"/>
</dbReference>
<dbReference type="Proteomes" id="UP000232222">
    <property type="component" value="Chromosome"/>
</dbReference>
<dbReference type="GO" id="GO:0140098">
    <property type="term" value="F:catalytic activity, acting on RNA"/>
    <property type="evidence" value="ECO:0007669"/>
    <property type="project" value="UniProtKB-ARBA"/>
</dbReference>
<keyword evidence="3" id="KW-0413">Isomerase</keyword>
<dbReference type="Gene3D" id="3.30.2350.10">
    <property type="entry name" value="Pseudouridine synthase"/>
    <property type="match status" value="1"/>
</dbReference>
<dbReference type="OrthoDB" id="9807829at2"/>
<dbReference type="GO" id="GO:0001522">
    <property type="term" value="P:pseudouridine synthesis"/>
    <property type="evidence" value="ECO:0007669"/>
    <property type="project" value="InterPro"/>
</dbReference>
<comment type="catalytic activity">
    <reaction evidence="1">
        <text>a uridine in RNA = a pseudouridine in RNA</text>
        <dbReference type="Rhea" id="RHEA:48348"/>
        <dbReference type="Rhea" id="RHEA-COMP:12068"/>
        <dbReference type="Rhea" id="RHEA-COMP:12069"/>
        <dbReference type="ChEBI" id="CHEBI:65314"/>
        <dbReference type="ChEBI" id="CHEBI:65315"/>
    </reaction>
</comment>
<evidence type="ECO:0000259" key="6">
    <source>
        <dbReference type="Pfam" id="PF00849"/>
    </source>
</evidence>
<dbReference type="CDD" id="cd02869">
    <property type="entry name" value="PseudoU_synth_RluA_like"/>
    <property type="match status" value="1"/>
</dbReference>
<comment type="similarity">
    <text evidence="2">Belongs to the pseudouridine synthase RluA family.</text>
</comment>
<dbReference type="InterPro" id="IPR006145">
    <property type="entry name" value="PsdUridine_synth_RsuA/RluA"/>
</dbReference>
<reference evidence="7 8" key="1">
    <citation type="submission" date="2017-11" db="EMBL/GenBank/DDBJ databases">
        <title>Genome sequence of Entomoplasma freundtii BARC 318 (ATCC 51999).</title>
        <authorList>
            <person name="Lo W.-S."/>
            <person name="Gasparich G.E."/>
            <person name="Kuo C.-H."/>
        </authorList>
    </citation>
    <scope>NUCLEOTIDE SEQUENCE [LARGE SCALE GENOMIC DNA]</scope>
    <source>
        <strain evidence="7 8">BARC 318</strain>
    </source>
</reference>
<sequence>MAKFTIQKNDDQQTIFKFIKKSFSTTPLSVIYKWFRKGEIKINGVRIKDKTHMLHEGDNVEVYDFNKPVIRDQFKHVANPDLTIIYEDENILIINKEANLEVHSPINTSLDDLVKSYLVNSQQYHPEQENSFVVSHIHRLDKLTSGLIIYAKNKQTLNILLKGHDLIEKYYLVAVSGYKKKSDFVADGWLKYDPNQQLSLYSPKERPGYKKAITAFRYLKNTKSGSLLEARLFTGRKHQIRATLSYYDSPILNDFRYQGPKVNSERMIYLMASKIIFQTLPEPLGYLSGKSFEIPWPHDLD</sequence>
<dbReference type="Gene3D" id="3.10.290.10">
    <property type="entry name" value="RNA-binding S4 domain"/>
    <property type="match status" value="1"/>
</dbReference>
<organism evidence="7 8">
    <name type="scientific">Entomoplasma freundtii</name>
    <dbReference type="NCBI Taxonomy" id="74700"/>
    <lineage>
        <taxon>Bacteria</taxon>
        <taxon>Bacillati</taxon>
        <taxon>Mycoplasmatota</taxon>
        <taxon>Mollicutes</taxon>
        <taxon>Entomoplasmatales</taxon>
        <taxon>Entomoplasmataceae</taxon>
        <taxon>Entomoplasma</taxon>
    </lineage>
</organism>
<keyword evidence="8" id="KW-1185">Reference proteome</keyword>
<dbReference type="GO" id="GO:0009982">
    <property type="term" value="F:pseudouridine synthase activity"/>
    <property type="evidence" value="ECO:0007669"/>
    <property type="project" value="InterPro"/>
</dbReference>
<dbReference type="GO" id="GO:0003723">
    <property type="term" value="F:RNA binding"/>
    <property type="evidence" value="ECO:0007669"/>
    <property type="project" value="InterPro"/>
</dbReference>
<dbReference type="InterPro" id="IPR036986">
    <property type="entry name" value="S4_RNA-bd_sf"/>
</dbReference>
<evidence type="ECO:0000256" key="3">
    <source>
        <dbReference type="ARBA" id="ARBA00023235"/>
    </source>
</evidence>
<protein>
    <recommendedName>
        <fullName evidence="4">RNA pseudouridylate synthase</fullName>
    </recommendedName>
    <alternativeName>
        <fullName evidence="5">RNA-uridine isomerase</fullName>
    </alternativeName>
</protein>
<gene>
    <name evidence="7" type="primary">rluC</name>
    <name evidence="7" type="ORF">EFREU_v1c06080</name>
</gene>
<dbReference type="RefSeq" id="WP_100609699.1">
    <property type="nucleotide sequence ID" value="NZ_CP024962.1"/>
</dbReference>
<dbReference type="PROSITE" id="PS50889">
    <property type="entry name" value="S4"/>
    <property type="match status" value="1"/>
</dbReference>
<evidence type="ECO:0000256" key="5">
    <source>
        <dbReference type="ARBA" id="ARBA00033164"/>
    </source>
</evidence>
<dbReference type="PANTHER" id="PTHR21600">
    <property type="entry name" value="MITOCHONDRIAL RNA PSEUDOURIDINE SYNTHASE"/>
    <property type="match status" value="1"/>
</dbReference>
<accession>A0A2K8NTX2</accession>
<dbReference type="PANTHER" id="PTHR21600:SF83">
    <property type="entry name" value="PSEUDOURIDYLATE SYNTHASE RPUSD4, MITOCHONDRIAL"/>
    <property type="match status" value="1"/>
</dbReference>